<dbReference type="Gene3D" id="3.40.960.10">
    <property type="entry name" value="VSR Endonuclease"/>
    <property type="match status" value="1"/>
</dbReference>
<name>A0A6N3DS47_EGGLN</name>
<dbReference type="EMBL" id="CACRTT010000023">
    <property type="protein sequence ID" value="VYU32166.1"/>
    <property type="molecule type" value="Genomic_DNA"/>
</dbReference>
<organism evidence="1">
    <name type="scientific">Eggerthella lenta</name>
    <name type="common">Eubacterium lentum</name>
    <dbReference type="NCBI Taxonomy" id="84112"/>
    <lineage>
        <taxon>Bacteria</taxon>
        <taxon>Bacillati</taxon>
        <taxon>Actinomycetota</taxon>
        <taxon>Coriobacteriia</taxon>
        <taxon>Eggerthellales</taxon>
        <taxon>Eggerthellaceae</taxon>
        <taxon>Eggerthella</taxon>
    </lineage>
</organism>
<gene>
    <name evidence="1" type="ORF">ELLFYP107_00170</name>
</gene>
<evidence type="ECO:0000313" key="1">
    <source>
        <dbReference type="EMBL" id="VYU32166.1"/>
    </source>
</evidence>
<accession>A0A6N3DS47</accession>
<sequence length="248" mass="27766">MLSSFCSVLPERSFVDAGEGFLMSTPEFCFLQMANRLSLARLIMLGYELCGTYVLVDKGPAPRRDAPLTTVAKLRTFVEGASNARGRKKALRALRYVLDRSASPMESALAMLLCLPYGLGGYGLPEPRLNYHVDVPPSFRAMADRKHCVCDLCWPESKLAAEYDSELHHADPERRESDARRRSTLITLGFTVVTVSKGQVMDSGAFNRLAHQLAKRLGKRLRYVDPGFTRAHLELRAELFEAIGIRER</sequence>
<reference evidence="1" key="1">
    <citation type="submission" date="2019-11" db="EMBL/GenBank/DDBJ databases">
        <authorList>
            <person name="Feng L."/>
        </authorList>
    </citation>
    <scope>NUCLEOTIDE SEQUENCE</scope>
    <source>
        <strain evidence="1">ElentaLFYP107</strain>
    </source>
</reference>
<protein>
    <recommendedName>
        <fullName evidence="2">DUF559 domain-containing protein</fullName>
    </recommendedName>
</protein>
<evidence type="ECO:0008006" key="2">
    <source>
        <dbReference type="Google" id="ProtNLM"/>
    </source>
</evidence>
<dbReference type="AlphaFoldDB" id="A0A6N3DS47"/>
<proteinExistence type="predicted"/>